<dbReference type="Gene3D" id="3.40.50.2300">
    <property type="match status" value="2"/>
</dbReference>
<keyword evidence="6" id="KW-1185">Reference proteome</keyword>
<evidence type="ECO:0000256" key="3">
    <source>
        <dbReference type="ARBA" id="ARBA00023163"/>
    </source>
</evidence>
<dbReference type="Gene3D" id="1.10.260.40">
    <property type="entry name" value="lambda repressor-like DNA-binding domains"/>
    <property type="match status" value="1"/>
</dbReference>
<dbReference type="PRINTS" id="PR00036">
    <property type="entry name" value="HTHLACI"/>
</dbReference>
<dbReference type="PANTHER" id="PTHR30146">
    <property type="entry name" value="LACI-RELATED TRANSCRIPTIONAL REPRESSOR"/>
    <property type="match status" value="1"/>
</dbReference>
<dbReference type="SUPFAM" id="SSF53822">
    <property type="entry name" value="Periplasmic binding protein-like I"/>
    <property type="match status" value="1"/>
</dbReference>
<name>A0A9X7Z6I5_9BACL</name>
<dbReference type="CDD" id="cd06267">
    <property type="entry name" value="PBP1_LacI_sugar_binding-like"/>
    <property type="match status" value="1"/>
</dbReference>
<protein>
    <submittedName>
        <fullName evidence="5">LacI family DNA-binding transcriptional regulator</fullName>
    </submittedName>
</protein>
<dbReference type="GO" id="GO:0000976">
    <property type="term" value="F:transcription cis-regulatory region binding"/>
    <property type="evidence" value="ECO:0007669"/>
    <property type="project" value="TreeGrafter"/>
</dbReference>
<evidence type="ECO:0000313" key="6">
    <source>
        <dbReference type="Proteomes" id="UP000663505"/>
    </source>
</evidence>
<keyword evidence="2 5" id="KW-0238">DNA-binding</keyword>
<evidence type="ECO:0000256" key="2">
    <source>
        <dbReference type="ARBA" id="ARBA00023125"/>
    </source>
</evidence>
<proteinExistence type="predicted"/>
<dbReference type="CDD" id="cd01392">
    <property type="entry name" value="HTH_LacI"/>
    <property type="match status" value="1"/>
</dbReference>
<evidence type="ECO:0000256" key="1">
    <source>
        <dbReference type="ARBA" id="ARBA00023015"/>
    </source>
</evidence>
<dbReference type="InterPro" id="IPR000843">
    <property type="entry name" value="HTH_LacI"/>
</dbReference>
<dbReference type="PANTHER" id="PTHR30146:SF109">
    <property type="entry name" value="HTH-TYPE TRANSCRIPTIONAL REGULATOR GALS"/>
    <property type="match status" value="1"/>
</dbReference>
<dbReference type="Proteomes" id="UP000663505">
    <property type="component" value="Chromosome"/>
</dbReference>
<dbReference type="GO" id="GO:0003700">
    <property type="term" value="F:DNA-binding transcription factor activity"/>
    <property type="evidence" value="ECO:0007669"/>
    <property type="project" value="TreeGrafter"/>
</dbReference>
<dbReference type="Pfam" id="PF00356">
    <property type="entry name" value="LacI"/>
    <property type="match status" value="1"/>
</dbReference>
<dbReference type="RefSeq" id="WP_206656768.1">
    <property type="nucleotide sequence ID" value="NZ_CP071182.1"/>
</dbReference>
<dbReference type="InterPro" id="IPR010982">
    <property type="entry name" value="Lambda_DNA-bd_dom_sf"/>
</dbReference>
<accession>A0A9X7Z6I5</accession>
<sequence>MTTSRDVAKRAGVSPATVSRVLNNSGYVAADVRERVNQAIRELNYVPNRLAQGLRKQRYGQIACVMPSIRNPFYHEIVTGIEETGLTKGYTFSLFNRVHKREDYLKVILEGFYDGIIFLSPFEVEKVHDIAEIAKQIPTVVYSDRGHVFGVPQVLVDLRKAMRDIVTQLIHDGHRQILFLGYEFVEETENPRYQGYMDAMAEHGAEVPNGLLELIPDFKDTLSVGYESISNVLRERVPFTAIAASNDLLAIGAMRALKDHGLRVSEDVSVTGVDDIEMARAITPTLTTVRIPKHEIGRKLMSLLLERLDGGEIDNHRVVEVATEMICRESTGSR</sequence>
<dbReference type="Pfam" id="PF13377">
    <property type="entry name" value="Peripla_BP_3"/>
    <property type="match status" value="1"/>
</dbReference>
<dbReference type="KEGG" id="afx:JZ786_24040"/>
<dbReference type="SMART" id="SM00354">
    <property type="entry name" value="HTH_LACI"/>
    <property type="match status" value="1"/>
</dbReference>
<dbReference type="EMBL" id="CP071182">
    <property type="protein sequence ID" value="QSO47417.1"/>
    <property type="molecule type" value="Genomic_DNA"/>
</dbReference>
<dbReference type="AlphaFoldDB" id="A0A9X7Z6I5"/>
<evidence type="ECO:0000313" key="5">
    <source>
        <dbReference type="EMBL" id="QSO47417.1"/>
    </source>
</evidence>
<dbReference type="InterPro" id="IPR046335">
    <property type="entry name" value="LacI/GalR-like_sensor"/>
</dbReference>
<dbReference type="PROSITE" id="PS50932">
    <property type="entry name" value="HTH_LACI_2"/>
    <property type="match status" value="1"/>
</dbReference>
<feature type="domain" description="HTH lacI-type" evidence="4">
    <location>
        <begin position="2"/>
        <end position="56"/>
    </location>
</feature>
<keyword evidence="3" id="KW-0804">Transcription</keyword>
<dbReference type="SUPFAM" id="SSF47413">
    <property type="entry name" value="lambda repressor-like DNA-binding domains"/>
    <property type="match status" value="1"/>
</dbReference>
<reference evidence="5 6" key="1">
    <citation type="submission" date="2021-02" db="EMBL/GenBank/DDBJ databases">
        <title>Alicyclobacillus curvatus sp. nov. and Alicyclobacillus mengziensis sp. nov., two acidophilic bacteria isolated from acid mine drainage.</title>
        <authorList>
            <person name="Huang Y."/>
        </authorList>
    </citation>
    <scope>NUCLEOTIDE SEQUENCE [LARGE SCALE GENOMIC DNA]</scope>
    <source>
        <strain evidence="5 6">S30H14</strain>
    </source>
</reference>
<evidence type="ECO:0000259" key="4">
    <source>
        <dbReference type="PROSITE" id="PS50932"/>
    </source>
</evidence>
<gene>
    <name evidence="5" type="ORF">JZ786_24040</name>
</gene>
<dbReference type="InterPro" id="IPR028082">
    <property type="entry name" value="Peripla_BP_I"/>
</dbReference>
<keyword evidence="1" id="KW-0805">Transcription regulation</keyword>
<organism evidence="5 6">
    <name type="scientific">Alicyclobacillus mengziensis</name>
    <dbReference type="NCBI Taxonomy" id="2931921"/>
    <lineage>
        <taxon>Bacteria</taxon>
        <taxon>Bacillati</taxon>
        <taxon>Bacillota</taxon>
        <taxon>Bacilli</taxon>
        <taxon>Bacillales</taxon>
        <taxon>Alicyclobacillaceae</taxon>
        <taxon>Alicyclobacillus</taxon>
    </lineage>
</organism>